<dbReference type="AlphaFoldDB" id="A0A0C1EFF2"/>
<dbReference type="Proteomes" id="UP000031307">
    <property type="component" value="Unassembled WGS sequence"/>
</dbReference>
<dbReference type="RefSeq" id="WP_013924446.1">
    <property type="nucleotide sequence ID" value="NZ_JSAM01000005.1"/>
</dbReference>
<dbReference type="Gene3D" id="1.10.287.1700">
    <property type="match status" value="1"/>
</dbReference>
<comment type="caution">
    <text evidence="2">The sequence shown here is derived from an EMBL/GenBank/DDBJ whole genome shotgun (WGS) entry which is preliminary data.</text>
</comment>
<gene>
    <name evidence="2" type="primary">sctO</name>
    <name evidence="2" type="ORF">DB43_DK00130</name>
</gene>
<keyword evidence="1" id="KW-0175">Coiled coil</keyword>
<organism evidence="2 3">
    <name type="scientific">Parachlamydia acanthamoebae</name>
    <dbReference type="NCBI Taxonomy" id="83552"/>
    <lineage>
        <taxon>Bacteria</taxon>
        <taxon>Pseudomonadati</taxon>
        <taxon>Chlamydiota</taxon>
        <taxon>Chlamydiia</taxon>
        <taxon>Parachlamydiales</taxon>
        <taxon>Parachlamydiaceae</taxon>
        <taxon>Parachlamydia</taxon>
    </lineage>
</organism>
<evidence type="ECO:0000256" key="1">
    <source>
        <dbReference type="SAM" id="Coils"/>
    </source>
</evidence>
<dbReference type="Pfam" id="PF16789">
    <property type="entry name" value="YscO-like"/>
    <property type="match status" value="1"/>
</dbReference>
<evidence type="ECO:0000313" key="3">
    <source>
        <dbReference type="Proteomes" id="UP000031307"/>
    </source>
</evidence>
<dbReference type="PATRIC" id="fig|83552.4.peg.29"/>
<feature type="coiled-coil region" evidence="1">
    <location>
        <begin position="81"/>
        <end position="136"/>
    </location>
</feature>
<dbReference type="EMBL" id="JSAM01000005">
    <property type="protein sequence ID" value="KIA78758.1"/>
    <property type="molecule type" value="Genomic_DNA"/>
</dbReference>
<evidence type="ECO:0000313" key="2">
    <source>
        <dbReference type="EMBL" id="KIA78758.1"/>
    </source>
</evidence>
<protein>
    <submittedName>
        <fullName evidence="2">Type III secretion T3S chaperone</fullName>
    </submittedName>
</protein>
<proteinExistence type="predicted"/>
<reference evidence="2 3" key="1">
    <citation type="journal article" date="2014" name="Mol. Biol. Evol.">
        <title>Massive expansion of Ubiquitination-related gene families within the Chlamydiae.</title>
        <authorList>
            <person name="Domman D."/>
            <person name="Collingro A."/>
            <person name="Lagkouvardos I."/>
            <person name="Gehre L."/>
            <person name="Weinmaier T."/>
            <person name="Rattei T."/>
            <person name="Subtil A."/>
            <person name="Horn M."/>
        </authorList>
    </citation>
    <scope>NUCLEOTIDE SEQUENCE [LARGE SCALE GENOMIC DNA]</scope>
    <source>
        <strain evidence="2 3">OEW1</strain>
    </source>
</reference>
<name>A0A0C1EFF2_9BACT</name>
<dbReference type="OMA" id="MPPYRLQ"/>
<accession>A0A0C1EFF2</accession>
<dbReference type="InterPro" id="IPR053716">
    <property type="entry name" value="Flag_assembly_chemotaxis_eff"/>
</dbReference>
<dbReference type="InterPro" id="IPR031869">
    <property type="entry name" value="YscO-like"/>
</dbReference>
<sequence length="163" mass="19564">MAKVVYPLQQVLQVKQRRVEDAERVVADKKLALEREKETLAKRKAERDKVLEHLKAKMDQMRYEMDHGTTSPKILQMKVYIKIVQERLKVEEKKVADQKEQVTVAEKNLEIAKEELKRKRQEVDKLMTHRKDWLQELKKEEEIIEGREQDELGSVMYMIHQRK</sequence>